<keyword evidence="4" id="KW-0547">Nucleotide-binding</keyword>
<evidence type="ECO:0000313" key="7">
    <source>
        <dbReference type="EMBL" id="CAB3371682.1"/>
    </source>
</evidence>
<dbReference type="SUPFAM" id="SSF54495">
    <property type="entry name" value="UBC-like"/>
    <property type="match status" value="1"/>
</dbReference>
<comment type="similarity">
    <text evidence="4">Belongs to the ubiquitin-conjugating enzyme family.</text>
</comment>
<dbReference type="InterPro" id="IPR000608">
    <property type="entry name" value="UBC"/>
</dbReference>
<dbReference type="GO" id="GO:0005524">
    <property type="term" value="F:ATP binding"/>
    <property type="evidence" value="ECO:0007669"/>
    <property type="project" value="UniProtKB-UniRule"/>
</dbReference>
<dbReference type="Gene3D" id="3.10.110.10">
    <property type="entry name" value="Ubiquitin Conjugating Enzyme"/>
    <property type="match status" value="1"/>
</dbReference>
<dbReference type="PANTHER" id="PTHR24068">
    <property type="entry name" value="UBIQUITIN-CONJUGATING ENZYME E2"/>
    <property type="match status" value="1"/>
</dbReference>
<protein>
    <recommendedName>
        <fullName evidence="6">UBC core domain-containing protein</fullName>
    </recommendedName>
</protein>
<keyword evidence="2 4" id="KW-0833">Ubl conjugation pathway</keyword>
<dbReference type="Proteomes" id="UP000494165">
    <property type="component" value="Unassembled WGS sequence"/>
</dbReference>
<gene>
    <name evidence="7" type="ORF">CLODIP_2_CD03948</name>
</gene>
<keyword evidence="1" id="KW-0808">Transferase</keyword>
<dbReference type="PROSITE" id="PS00183">
    <property type="entry name" value="UBC_1"/>
    <property type="match status" value="1"/>
</dbReference>
<evidence type="ECO:0000259" key="6">
    <source>
        <dbReference type="PROSITE" id="PS50127"/>
    </source>
</evidence>
<dbReference type="SMART" id="SM00212">
    <property type="entry name" value="UBCc"/>
    <property type="match status" value="1"/>
</dbReference>
<sequence>MMEKKARPGVFLHPVNDSLDEFQASITGVEGTPYESGVFKLEIKIPDNYPFGVPVVRFITPLYHPNVDLAGRICLKSLKIPPAGDWSPSIMLVDLVAEIRMLLKHANPNDSLMPDIAQEFMLNRAEFDKKAREMTEKHAVPRNEASVDAELDS</sequence>
<feature type="region of interest" description="Disordered" evidence="5">
    <location>
        <begin position="134"/>
        <end position="153"/>
    </location>
</feature>
<evidence type="ECO:0000313" key="8">
    <source>
        <dbReference type="Proteomes" id="UP000494165"/>
    </source>
</evidence>
<dbReference type="GO" id="GO:0016740">
    <property type="term" value="F:transferase activity"/>
    <property type="evidence" value="ECO:0007669"/>
    <property type="project" value="UniProtKB-KW"/>
</dbReference>
<organism evidence="7 8">
    <name type="scientific">Cloeon dipterum</name>
    <dbReference type="NCBI Taxonomy" id="197152"/>
    <lineage>
        <taxon>Eukaryota</taxon>
        <taxon>Metazoa</taxon>
        <taxon>Ecdysozoa</taxon>
        <taxon>Arthropoda</taxon>
        <taxon>Hexapoda</taxon>
        <taxon>Insecta</taxon>
        <taxon>Pterygota</taxon>
        <taxon>Palaeoptera</taxon>
        <taxon>Ephemeroptera</taxon>
        <taxon>Pisciforma</taxon>
        <taxon>Baetidae</taxon>
        <taxon>Cloeon</taxon>
    </lineage>
</organism>
<accession>A0A8S1CMY6</accession>
<dbReference type="OrthoDB" id="9978460at2759"/>
<dbReference type="InterPro" id="IPR023313">
    <property type="entry name" value="UBQ-conjugating_AS"/>
</dbReference>
<keyword evidence="4" id="KW-0067">ATP-binding</keyword>
<dbReference type="Pfam" id="PF00179">
    <property type="entry name" value="UQ_con"/>
    <property type="match status" value="1"/>
</dbReference>
<feature type="active site" description="Glycyl thioester intermediate" evidence="3">
    <location>
        <position position="74"/>
    </location>
</feature>
<dbReference type="EMBL" id="CADEPI010000064">
    <property type="protein sequence ID" value="CAB3371682.1"/>
    <property type="molecule type" value="Genomic_DNA"/>
</dbReference>
<proteinExistence type="inferred from homology"/>
<name>A0A8S1CMY6_9INSE</name>
<dbReference type="PROSITE" id="PS50127">
    <property type="entry name" value="UBC_2"/>
    <property type="match status" value="1"/>
</dbReference>
<dbReference type="AlphaFoldDB" id="A0A8S1CMY6"/>
<dbReference type="InterPro" id="IPR016135">
    <property type="entry name" value="UBQ-conjugating_enzyme/RWD"/>
</dbReference>
<keyword evidence="8" id="KW-1185">Reference proteome</keyword>
<evidence type="ECO:0000256" key="4">
    <source>
        <dbReference type="RuleBase" id="RU362109"/>
    </source>
</evidence>
<dbReference type="CDD" id="cd23805">
    <property type="entry name" value="UBCc_UBE2T"/>
    <property type="match status" value="1"/>
</dbReference>
<evidence type="ECO:0000256" key="3">
    <source>
        <dbReference type="PROSITE-ProRule" id="PRU10133"/>
    </source>
</evidence>
<evidence type="ECO:0000256" key="5">
    <source>
        <dbReference type="SAM" id="MobiDB-lite"/>
    </source>
</evidence>
<reference evidence="7 8" key="1">
    <citation type="submission" date="2020-04" db="EMBL/GenBank/DDBJ databases">
        <authorList>
            <person name="Alioto T."/>
            <person name="Alioto T."/>
            <person name="Gomez Garrido J."/>
        </authorList>
    </citation>
    <scope>NUCLEOTIDE SEQUENCE [LARGE SCALE GENOMIC DNA]</scope>
</reference>
<evidence type="ECO:0000256" key="2">
    <source>
        <dbReference type="ARBA" id="ARBA00022786"/>
    </source>
</evidence>
<feature type="domain" description="UBC core" evidence="6">
    <location>
        <begin position="1"/>
        <end position="140"/>
    </location>
</feature>
<evidence type="ECO:0000256" key="1">
    <source>
        <dbReference type="ARBA" id="ARBA00022679"/>
    </source>
</evidence>
<comment type="caution">
    <text evidence="7">The sequence shown here is derived from an EMBL/GenBank/DDBJ whole genome shotgun (WGS) entry which is preliminary data.</text>
</comment>